<evidence type="ECO:0000256" key="1">
    <source>
        <dbReference type="SAM" id="MobiDB-lite"/>
    </source>
</evidence>
<dbReference type="InterPro" id="IPR050490">
    <property type="entry name" value="Bact_solute-bd_prot1"/>
</dbReference>
<proteinExistence type="predicted"/>
<dbReference type="AlphaFoldDB" id="A0A3B0ARX0"/>
<protein>
    <submittedName>
        <fullName evidence="2">Extracellular solute-binding protein</fullName>
    </submittedName>
</protein>
<dbReference type="OrthoDB" id="3226017at2"/>
<evidence type="ECO:0000313" key="3">
    <source>
        <dbReference type="Proteomes" id="UP000270343"/>
    </source>
</evidence>
<dbReference type="SUPFAM" id="SSF53850">
    <property type="entry name" value="Periplasmic binding protein-like II"/>
    <property type="match status" value="1"/>
</dbReference>
<name>A0A3B0ARX0_9ACTN</name>
<dbReference type="PANTHER" id="PTHR43649">
    <property type="entry name" value="ARABINOSE-BINDING PROTEIN-RELATED"/>
    <property type="match status" value="1"/>
</dbReference>
<gene>
    <name evidence="2" type="ORF">D7231_30050</name>
</gene>
<feature type="region of interest" description="Disordered" evidence="1">
    <location>
        <begin position="1"/>
        <end position="52"/>
    </location>
</feature>
<keyword evidence="3" id="KW-1185">Reference proteome</keyword>
<sequence>MIGCRDWARRGVPPRSRAPEERAVSDGTWQRDGNGPPQAHRPRAVSRPSRRREAAAGIAATLAAVLFAACAEDARTGEDGGSGAGGRSTTVTVGTFGVFGYKQAGLYAEYERLHPGITIKESVIERNDAYYPQLLTHLAAGGGLADIQAVETGNINEVVTTQADRFVDLSRVKGVRRSDWLPWKWDQATTRSGRTIGLGTDIGPIAVCYRKDLFAKAGLPTDRESVGRLWAGDWQKYIDTGKRYMARAPAGTVFTDSAAGIYNASVHAHAERYYDHRGRPVYRTSRAVKESWDLAMQAATGGLTARLKQFEKPWDQAYANGRFASVACPPWMLGYIKEKAGAEGADKWDVAAAPRPANWGGSFITVPKAARHRTAATALAAWLTAPEQQAKLFGRQASIPSTPASYAMPLVRDARNPYFCGAPTGRIFSAAARAIPTLVIGPKEQQIGTAFTDVGIPQVEQQGKSPRAGWKAAQKEIDNVVDA</sequence>
<dbReference type="Proteomes" id="UP000270343">
    <property type="component" value="Unassembled WGS sequence"/>
</dbReference>
<dbReference type="Gene3D" id="3.40.190.10">
    <property type="entry name" value="Periplasmic binding protein-like II"/>
    <property type="match status" value="1"/>
</dbReference>
<accession>A0A3B0ARX0</accession>
<organism evidence="2 3">
    <name type="scientific">Streptomyces klenkii</name>
    <dbReference type="NCBI Taxonomy" id="1420899"/>
    <lineage>
        <taxon>Bacteria</taxon>
        <taxon>Bacillati</taxon>
        <taxon>Actinomycetota</taxon>
        <taxon>Actinomycetes</taxon>
        <taxon>Kitasatosporales</taxon>
        <taxon>Streptomycetaceae</taxon>
        <taxon>Streptomyces</taxon>
    </lineage>
</organism>
<comment type="caution">
    <text evidence="2">The sequence shown here is derived from an EMBL/GenBank/DDBJ whole genome shotgun (WGS) entry which is preliminary data.</text>
</comment>
<dbReference type="EMBL" id="RBAM01000018">
    <property type="protein sequence ID" value="RKN63091.1"/>
    <property type="molecule type" value="Genomic_DNA"/>
</dbReference>
<evidence type="ECO:0000313" key="2">
    <source>
        <dbReference type="EMBL" id="RKN63091.1"/>
    </source>
</evidence>
<dbReference type="InterPro" id="IPR006059">
    <property type="entry name" value="SBP"/>
</dbReference>
<dbReference type="Pfam" id="PF13416">
    <property type="entry name" value="SBP_bac_8"/>
    <property type="match status" value="1"/>
</dbReference>
<dbReference type="PANTHER" id="PTHR43649:SF32">
    <property type="entry name" value="SUGAR BINDING SECRETED PROTEIN"/>
    <property type="match status" value="1"/>
</dbReference>
<feature type="compositionally biased region" description="Basic residues" evidence="1">
    <location>
        <begin position="40"/>
        <end position="50"/>
    </location>
</feature>
<reference evidence="2 3" key="1">
    <citation type="journal article" date="2015" name="Antonie Van Leeuwenhoek">
        <title>Streptomyces klenkii sp. nov., isolated from deep marine sediment.</title>
        <authorList>
            <person name="Veyisoglu A."/>
            <person name="Sahin N."/>
        </authorList>
    </citation>
    <scope>NUCLEOTIDE SEQUENCE [LARGE SCALE GENOMIC DNA]</scope>
    <source>
        <strain evidence="2 3">KCTC 29202</strain>
    </source>
</reference>